<evidence type="ECO:0000313" key="3">
    <source>
        <dbReference type="Proteomes" id="UP001301012"/>
    </source>
</evidence>
<reference evidence="2 3" key="1">
    <citation type="submission" date="2023-05" db="EMBL/GenBank/DDBJ databases">
        <title>Rombocin, a short stable natural nisin variant, displays selective antimicrobial activity against Listeria monocytogenes and employs dual mode of action to kill target bacterial strains.</title>
        <authorList>
            <person name="Wambui J."/>
            <person name="Stephan R."/>
            <person name="Kuipers O.P."/>
        </authorList>
    </citation>
    <scope>NUCLEOTIDE SEQUENCE [LARGE SCALE GENOMIC DNA]</scope>
    <source>
        <strain evidence="2 3">RC002</strain>
    </source>
</reference>
<evidence type="ECO:0000313" key="2">
    <source>
        <dbReference type="EMBL" id="MDK2563385.1"/>
    </source>
</evidence>
<organism evidence="2 3">
    <name type="scientific">Romboutsia sedimentorum</name>
    <dbReference type="NCBI Taxonomy" id="1368474"/>
    <lineage>
        <taxon>Bacteria</taxon>
        <taxon>Bacillati</taxon>
        <taxon>Bacillota</taxon>
        <taxon>Clostridia</taxon>
        <taxon>Peptostreptococcales</taxon>
        <taxon>Peptostreptococcaceae</taxon>
        <taxon>Romboutsia</taxon>
    </lineage>
</organism>
<keyword evidence="3" id="KW-1185">Reference proteome</keyword>
<dbReference type="Pfam" id="PF13672">
    <property type="entry name" value="PP2C_2"/>
    <property type="match status" value="1"/>
</dbReference>
<comment type="caution">
    <text evidence="2">The sequence shown here is derived from an EMBL/GenBank/DDBJ whole genome shotgun (WGS) entry which is preliminary data.</text>
</comment>
<gene>
    <name evidence="2" type="ORF">QOZ84_07470</name>
</gene>
<dbReference type="EMBL" id="JASKYM010000002">
    <property type="protein sequence ID" value="MDK2563385.1"/>
    <property type="molecule type" value="Genomic_DNA"/>
</dbReference>
<sequence length="252" mass="29465">MDYNIFQCSVVGYKNVLKNSNSQDYLDYKILENVIICAVADGHSGEFFKYSDVGSKLACQCAINILEELINMDEDNILELLEKGIIQKRVFDQWMDLVEQDYKKNKPIVYKPQYLKYSTTLIATLITDKFRLYLKIGDGDIVTKSNDSYKKVINTKYKKIVDSLGRYDSYKNIIYYIEKNSESQVDSIILFTDGYENSFENDEKLYESLDTTMKKYNKNIFSKELLKIGYKDYLKDLSKHGNYDDISIIFII</sequence>
<name>A0ABT7E8X7_9FIRM</name>
<feature type="domain" description="PPM-type phosphatase" evidence="1">
    <location>
        <begin position="12"/>
        <end position="226"/>
    </location>
</feature>
<dbReference type="Proteomes" id="UP001301012">
    <property type="component" value="Unassembled WGS sequence"/>
</dbReference>
<dbReference type="Gene3D" id="3.60.40.10">
    <property type="entry name" value="PPM-type phosphatase domain"/>
    <property type="match status" value="1"/>
</dbReference>
<dbReference type="RefSeq" id="WP_284132327.1">
    <property type="nucleotide sequence ID" value="NZ_JASKYM010000002.1"/>
</dbReference>
<dbReference type="InterPro" id="IPR001932">
    <property type="entry name" value="PPM-type_phosphatase-like_dom"/>
</dbReference>
<dbReference type="SUPFAM" id="SSF81606">
    <property type="entry name" value="PP2C-like"/>
    <property type="match status" value="1"/>
</dbReference>
<dbReference type="InterPro" id="IPR036457">
    <property type="entry name" value="PPM-type-like_dom_sf"/>
</dbReference>
<evidence type="ECO:0000259" key="1">
    <source>
        <dbReference type="Pfam" id="PF13672"/>
    </source>
</evidence>
<accession>A0ABT7E8X7</accession>
<proteinExistence type="predicted"/>
<protein>
    <submittedName>
        <fullName evidence="2">Protein phosphatase 2C domain-containing protein</fullName>
    </submittedName>
</protein>